<keyword evidence="4 10" id="KW-0732">Signal</keyword>
<evidence type="ECO:0000256" key="10">
    <source>
        <dbReference type="SAM" id="SignalP"/>
    </source>
</evidence>
<keyword evidence="5 9" id="KW-0378">Hydrolase</keyword>
<evidence type="ECO:0000256" key="4">
    <source>
        <dbReference type="ARBA" id="ARBA00022729"/>
    </source>
</evidence>
<dbReference type="Pfam" id="PF00331">
    <property type="entry name" value="Glyco_hydro_10"/>
    <property type="match status" value="1"/>
</dbReference>
<dbReference type="InterPro" id="IPR001000">
    <property type="entry name" value="GH10_dom"/>
</dbReference>
<dbReference type="GO" id="GO:0045493">
    <property type="term" value="P:xylan catabolic process"/>
    <property type="evidence" value="ECO:0007669"/>
    <property type="project" value="UniProtKB-KW"/>
</dbReference>
<dbReference type="PANTHER" id="PTHR31490">
    <property type="entry name" value="GLYCOSYL HYDROLASE"/>
    <property type="match status" value="1"/>
</dbReference>
<keyword evidence="3 12" id="KW-0858">Xylan degradation</keyword>
<dbReference type="SMART" id="SM00633">
    <property type="entry name" value="Glyco_10"/>
    <property type="match status" value="1"/>
</dbReference>
<evidence type="ECO:0000256" key="2">
    <source>
        <dbReference type="ARBA" id="ARBA00007495"/>
    </source>
</evidence>
<evidence type="ECO:0000259" key="11">
    <source>
        <dbReference type="PROSITE" id="PS51760"/>
    </source>
</evidence>
<dbReference type="EC" id="3.2.1.8" evidence="9"/>
<evidence type="ECO:0000256" key="7">
    <source>
        <dbReference type="ARBA" id="ARBA00023295"/>
    </source>
</evidence>
<keyword evidence="8 9" id="KW-0624">Polysaccharide degradation</keyword>
<keyword evidence="13" id="KW-1185">Reference proteome</keyword>
<dbReference type="PROSITE" id="PS51257">
    <property type="entry name" value="PROKAR_LIPOPROTEIN"/>
    <property type="match status" value="1"/>
</dbReference>
<dbReference type="EMBL" id="VIWY01000003">
    <property type="protein sequence ID" value="TWG21365.1"/>
    <property type="molecule type" value="Genomic_DNA"/>
</dbReference>
<dbReference type="SUPFAM" id="SSF51445">
    <property type="entry name" value="(Trans)glycosidases"/>
    <property type="match status" value="1"/>
</dbReference>
<feature type="chain" id="PRO_5021897204" description="Beta-xylanase" evidence="10">
    <location>
        <begin position="26"/>
        <end position="576"/>
    </location>
</feature>
<accession>A0A561WBZ4</accession>
<dbReference type="Gene3D" id="3.20.20.80">
    <property type="entry name" value="Glycosidases"/>
    <property type="match status" value="1"/>
</dbReference>
<feature type="domain" description="GH10" evidence="11">
    <location>
        <begin position="251"/>
        <end position="570"/>
    </location>
</feature>
<sequence length="576" mass="61453">MPNVSRAWPTLFVSVLCLLAGGAAACDPSGGRDARPSASGAAPASGRVDLLAGDWRHLPGGTVGSGGVRIHGLGRQIVLQDGTGGQPHPPVNLRGPRLEVRGDFQVSATLRRPAGQTASLYLYGEVPIVYDEWRQNRRGLRVAVSERELSLTVWDGRSAAPVADRTASVTSPATVSVTFERHGGDLVLSAGDTRVSVPDPGVFDAGSVTFGVDAVPGAPDWTLAALEATARDGGGVAVRDTRMAGQPTQPSDSLRGLAEATGRRLPIGAAMAAEPLVSDDGYRTLATTQFSMLTTENALKPQFVHPGPDTYDFAEGDLLVDFAAANRMTVHGHTLIFGEANPRWMQQVALADRERVMTGHVRTVVGHYRGRVAEWDVVNEPLSPDDDGPDGRPGLREHLWQEAMGESYIDKAFTAARAVDSEAKLYLNEFGAEADGPRWDALYALVVRLKGRGVPIDGVGFQSHIHEAGDHIDPAVLRSHIAALAELGLSARISEIDVYGESPRVQATQFAGVLGACLSEPTCTSFSTWGITDRYGSTAEHDSYPLEPGDELPWDQRLRPKPAVAALRDTLRAARR</sequence>
<proteinExistence type="inferred from homology"/>
<dbReference type="Proteomes" id="UP000320239">
    <property type="component" value="Unassembled WGS sequence"/>
</dbReference>
<evidence type="ECO:0000256" key="6">
    <source>
        <dbReference type="ARBA" id="ARBA00023277"/>
    </source>
</evidence>
<reference evidence="12 13" key="1">
    <citation type="submission" date="2019-06" db="EMBL/GenBank/DDBJ databases">
        <title>Sequencing the genomes of 1000 actinobacteria strains.</title>
        <authorList>
            <person name="Klenk H.-P."/>
        </authorList>
    </citation>
    <scope>NUCLEOTIDE SEQUENCE [LARGE SCALE GENOMIC DNA]</scope>
    <source>
        <strain evidence="12 13">DSM 43866</strain>
    </source>
</reference>
<dbReference type="AlphaFoldDB" id="A0A561WBZ4"/>
<evidence type="ECO:0000256" key="3">
    <source>
        <dbReference type="ARBA" id="ARBA00022651"/>
    </source>
</evidence>
<name>A0A561WBZ4_ACTTI</name>
<evidence type="ECO:0000313" key="12">
    <source>
        <dbReference type="EMBL" id="TWG21365.1"/>
    </source>
</evidence>
<keyword evidence="7 9" id="KW-0326">Glycosidase</keyword>
<gene>
    <name evidence="12" type="ORF">FHX34_103903</name>
</gene>
<comment type="similarity">
    <text evidence="2 9">Belongs to the glycosyl hydrolase 10 (cellulase F) family.</text>
</comment>
<protein>
    <recommendedName>
        <fullName evidence="9">Beta-xylanase</fullName>
        <ecNumber evidence="9">3.2.1.8</ecNumber>
    </recommendedName>
</protein>
<comment type="caution">
    <text evidence="12">The sequence shown here is derived from an EMBL/GenBank/DDBJ whole genome shotgun (WGS) entry which is preliminary data.</text>
</comment>
<dbReference type="PRINTS" id="PR00134">
    <property type="entry name" value="GLHYDRLASE10"/>
</dbReference>
<evidence type="ECO:0000256" key="5">
    <source>
        <dbReference type="ARBA" id="ARBA00022801"/>
    </source>
</evidence>
<dbReference type="PANTHER" id="PTHR31490:SF88">
    <property type="entry name" value="BETA-XYLANASE"/>
    <property type="match status" value="1"/>
</dbReference>
<dbReference type="PROSITE" id="PS51760">
    <property type="entry name" value="GH10_2"/>
    <property type="match status" value="1"/>
</dbReference>
<evidence type="ECO:0000256" key="8">
    <source>
        <dbReference type="ARBA" id="ARBA00023326"/>
    </source>
</evidence>
<feature type="signal peptide" evidence="10">
    <location>
        <begin position="1"/>
        <end position="25"/>
    </location>
</feature>
<dbReference type="InterPro" id="IPR017853">
    <property type="entry name" value="GH"/>
</dbReference>
<organism evidence="12 13">
    <name type="scientific">Actinoplanes teichomyceticus</name>
    <dbReference type="NCBI Taxonomy" id="1867"/>
    <lineage>
        <taxon>Bacteria</taxon>
        <taxon>Bacillati</taxon>
        <taxon>Actinomycetota</taxon>
        <taxon>Actinomycetes</taxon>
        <taxon>Micromonosporales</taxon>
        <taxon>Micromonosporaceae</taxon>
        <taxon>Actinoplanes</taxon>
    </lineage>
</organism>
<dbReference type="RefSeq" id="WP_239082676.1">
    <property type="nucleotide sequence ID" value="NZ_BOMX01000150.1"/>
</dbReference>
<evidence type="ECO:0000256" key="1">
    <source>
        <dbReference type="ARBA" id="ARBA00000681"/>
    </source>
</evidence>
<dbReference type="InterPro" id="IPR044846">
    <property type="entry name" value="GH10"/>
</dbReference>
<evidence type="ECO:0000313" key="13">
    <source>
        <dbReference type="Proteomes" id="UP000320239"/>
    </source>
</evidence>
<keyword evidence="6 9" id="KW-0119">Carbohydrate metabolism</keyword>
<dbReference type="GO" id="GO:0031176">
    <property type="term" value="F:endo-1,4-beta-xylanase activity"/>
    <property type="evidence" value="ECO:0007669"/>
    <property type="project" value="UniProtKB-EC"/>
</dbReference>
<evidence type="ECO:0000256" key="9">
    <source>
        <dbReference type="RuleBase" id="RU361174"/>
    </source>
</evidence>
<comment type="catalytic activity">
    <reaction evidence="1 9">
        <text>Endohydrolysis of (1-&gt;4)-beta-D-xylosidic linkages in xylans.</text>
        <dbReference type="EC" id="3.2.1.8"/>
    </reaction>
</comment>